<comment type="similarity">
    <text evidence="2">Belongs to the EMC6 family.</text>
</comment>
<evidence type="ECO:0000256" key="3">
    <source>
        <dbReference type="ARBA" id="ARBA00020827"/>
    </source>
</evidence>
<dbReference type="Proteomes" id="UP000005666">
    <property type="component" value="Chromosome 14"/>
</dbReference>
<dbReference type="Pfam" id="PF07019">
    <property type="entry name" value="EMC6"/>
    <property type="match status" value="1"/>
</dbReference>
<feature type="transmembrane region" description="Helical" evidence="8">
    <location>
        <begin position="21"/>
        <end position="42"/>
    </location>
</feature>
<organism evidence="9 10">
    <name type="scientific">Tetrapisispora phaffii (strain ATCC 24235 / CBS 4417 / NBRC 1672 / NRRL Y-8282 / UCD 70-5)</name>
    <name type="common">Yeast</name>
    <name type="synonym">Fabospora phaffii</name>
    <dbReference type="NCBI Taxonomy" id="1071381"/>
    <lineage>
        <taxon>Eukaryota</taxon>
        <taxon>Fungi</taxon>
        <taxon>Dikarya</taxon>
        <taxon>Ascomycota</taxon>
        <taxon>Saccharomycotina</taxon>
        <taxon>Saccharomycetes</taxon>
        <taxon>Saccharomycetales</taxon>
        <taxon>Saccharomycetaceae</taxon>
        <taxon>Tetrapisispora</taxon>
    </lineage>
</organism>
<dbReference type="PANTHER" id="PTHR20994:SF0">
    <property type="entry name" value="ER MEMBRANE PROTEIN COMPLEX SUBUNIT 6"/>
    <property type="match status" value="1"/>
</dbReference>
<keyword evidence="5" id="KW-0256">Endoplasmic reticulum</keyword>
<proteinExistence type="inferred from homology"/>
<dbReference type="InterPro" id="IPR008504">
    <property type="entry name" value="Emc6"/>
</dbReference>
<dbReference type="InterPro" id="IPR029008">
    <property type="entry name" value="EMC6-like"/>
</dbReference>
<dbReference type="GO" id="GO:0015914">
    <property type="term" value="P:phospholipid transport"/>
    <property type="evidence" value="ECO:0007669"/>
    <property type="project" value="EnsemblFungi"/>
</dbReference>
<dbReference type="PANTHER" id="PTHR20994">
    <property type="entry name" value="ER MEMBRANE PROTEIN COMPLEX SUBUNIT 6"/>
    <property type="match status" value="1"/>
</dbReference>
<dbReference type="GO" id="GO:0034975">
    <property type="term" value="P:protein folding in endoplasmic reticulum"/>
    <property type="evidence" value="ECO:0007669"/>
    <property type="project" value="TreeGrafter"/>
</dbReference>
<evidence type="ECO:0000256" key="1">
    <source>
        <dbReference type="ARBA" id="ARBA00004477"/>
    </source>
</evidence>
<dbReference type="OMA" id="YPGFLFY"/>
<dbReference type="AlphaFoldDB" id="G8C117"/>
<dbReference type="GO" id="GO:0072546">
    <property type="term" value="C:EMC complex"/>
    <property type="evidence" value="ECO:0007669"/>
    <property type="project" value="EnsemblFungi"/>
</dbReference>
<keyword evidence="7 8" id="KW-0472">Membrane</keyword>
<evidence type="ECO:0000256" key="4">
    <source>
        <dbReference type="ARBA" id="ARBA00022692"/>
    </source>
</evidence>
<dbReference type="GO" id="GO:0032977">
    <property type="term" value="F:membrane insertase activity"/>
    <property type="evidence" value="ECO:0007669"/>
    <property type="project" value="EnsemblFungi"/>
</dbReference>
<feature type="transmembrane region" description="Helical" evidence="8">
    <location>
        <begin position="48"/>
        <end position="67"/>
    </location>
</feature>
<comment type="subcellular location">
    <subcellularLocation>
        <location evidence="1">Endoplasmic reticulum membrane</location>
        <topology evidence="1">Multi-pass membrane protein</topology>
    </subcellularLocation>
</comment>
<sequence length="106" mass="12066">MSSDGYSDINFSGNIIKNKKSLLYVQDSTSLVFGLGAGIIQLESLNGFGFFLICYFSVSFLYSTWICQSNPSKYYLNPLYEIYFESLFRELTGYVMAWTFSYAIVG</sequence>
<keyword evidence="10" id="KW-1185">Reference proteome</keyword>
<keyword evidence="6 8" id="KW-1133">Transmembrane helix</keyword>
<accession>G8C117</accession>
<dbReference type="eggNOG" id="KOG4455">
    <property type="taxonomic scope" value="Eukaryota"/>
</dbReference>
<dbReference type="GO" id="GO:0006644">
    <property type="term" value="P:phospholipid metabolic process"/>
    <property type="evidence" value="ECO:0007669"/>
    <property type="project" value="EnsemblFungi"/>
</dbReference>
<evidence type="ECO:0000256" key="7">
    <source>
        <dbReference type="ARBA" id="ARBA00023136"/>
    </source>
</evidence>
<evidence type="ECO:0000256" key="2">
    <source>
        <dbReference type="ARBA" id="ARBA00009436"/>
    </source>
</evidence>
<dbReference type="KEGG" id="tpf:TPHA_0N00640"/>
<dbReference type="RefSeq" id="XP_003688279.1">
    <property type="nucleotide sequence ID" value="XM_003688231.1"/>
</dbReference>
<gene>
    <name evidence="9" type="primary">TPHA0N00640</name>
    <name evidence="9" type="ordered locus">TPHA_0N00640</name>
</gene>
<dbReference type="GO" id="GO:0045050">
    <property type="term" value="P:protein insertion into ER membrane by stop-transfer membrane-anchor sequence"/>
    <property type="evidence" value="ECO:0007669"/>
    <property type="project" value="EnsemblFungi"/>
</dbReference>
<dbReference type="GeneID" id="11532159"/>
<evidence type="ECO:0000256" key="8">
    <source>
        <dbReference type="SAM" id="Phobius"/>
    </source>
</evidence>
<keyword evidence="4 8" id="KW-0812">Transmembrane</keyword>
<dbReference type="STRING" id="1071381.G8C117"/>
<name>G8C117_TETPH</name>
<protein>
    <recommendedName>
        <fullName evidence="3">ER membrane protein complex subunit 6</fullName>
    </recommendedName>
</protein>
<evidence type="ECO:0000313" key="10">
    <source>
        <dbReference type="Proteomes" id="UP000005666"/>
    </source>
</evidence>
<dbReference type="OrthoDB" id="16510at2759"/>
<dbReference type="EMBL" id="HE612869">
    <property type="protein sequence ID" value="CCE65845.1"/>
    <property type="molecule type" value="Genomic_DNA"/>
</dbReference>
<evidence type="ECO:0000256" key="6">
    <source>
        <dbReference type="ARBA" id="ARBA00022989"/>
    </source>
</evidence>
<evidence type="ECO:0000256" key="5">
    <source>
        <dbReference type="ARBA" id="ARBA00022824"/>
    </source>
</evidence>
<dbReference type="HOGENOM" id="CLU_110781_4_1_1"/>
<evidence type="ECO:0000313" key="9">
    <source>
        <dbReference type="EMBL" id="CCE65845.1"/>
    </source>
</evidence>
<reference evidence="9 10" key="1">
    <citation type="journal article" date="2011" name="Proc. Natl. Acad. Sci. U.S.A.">
        <title>Evolutionary erosion of yeast sex chromosomes by mating-type switching accidents.</title>
        <authorList>
            <person name="Gordon J.L."/>
            <person name="Armisen D."/>
            <person name="Proux-Wera E."/>
            <person name="Oheigeartaigh S.S."/>
            <person name="Byrne K.P."/>
            <person name="Wolfe K.H."/>
        </authorList>
    </citation>
    <scope>NUCLEOTIDE SEQUENCE [LARGE SCALE GENOMIC DNA]</scope>
    <source>
        <strain evidence="10">ATCC 24235 / CBS 4417 / NBRC 1672 / NRRL Y-8282 / UCD 70-5</strain>
    </source>
</reference>
<dbReference type="GO" id="GO:0000045">
    <property type="term" value="P:autophagosome assembly"/>
    <property type="evidence" value="ECO:0007669"/>
    <property type="project" value="TreeGrafter"/>
</dbReference>